<evidence type="ECO:0000313" key="3">
    <source>
        <dbReference type="Proteomes" id="UP001259659"/>
    </source>
</evidence>
<comment type="caution">
    <text evidence="2">The sequence shown here is derived from an EMBL/GenBank/DDBJ whole genome shotgun (WGS) entry which is preliminary data.</text>
</comment>
<keyword evidence="1" id="KW-1133">Transmembrane helix</keyword>
<organism evidence="2 3">
    <name type="scientific">Haloarcula saliterrae</name>
    <dbReference type="NCBI Taxonomy" id="2950534"/>
    <lineage>
        <taxon>Archaea</taxon>
        <taxon>Methanobacteriati</taxon>
        <taxon>Methanobacteriota</taxon>
        <taxon>Stenosarchaea group</taxon>
        <taxon>Halobacteria</taxon>
        <taxon>Halobacteriales</taxon>
        <taxon>Haloarculaceae</taxon>
        <taxon>Haloarcula</taxon>
    </lineage>
</organism>
<evidence type="ECO:0000256" key="1">
    <source>
        <dbReference type="SAM" id="Phobius"/>
    </source>
</evidence>
<dbReference type="EMBL" id="JAMQON010000004">
    <property type="protein sequence ID" value="MDS0260709.1"/>
    <property type="molecule type" value="Genomic_DNA"/>
</dbReference>
<keyword evidence="1" id="KW-0472">Membrane</keyword>
<keyword evidence="1" id="KW-0812">Transmembrane</keyword>
<dbReference type="Proteomes" id="UP001259659">
    <property type="component" value="Unassembled WGS sequence"/>
</dbReference>
<accession>A0ABU2FEP4</accession>
<protein>
    <recommendedName>
        <fullName evidence="4">Phosphatidate cytidylyltransferase</fullName>
    </recommendedName>
</protein>
<feature type="transmembrane region" description="Helical" evidence="1">
    <location>
        <begin position="60"/>
        <end position="81"/>
    </location>
</feature>
<reference evidence="2 3" key="1">
    <citation type="submission" date="2022-06" db="EMBL/GenBank/DDBJ databases">
        <title>Haloarcula sp. a new haloarchaeum isolate from saline soil.</title>
        <authorList>
            <person name="Strakova D."/>
            <person name="Galisteo C."/>
            <person name="Sanchez-Porro C."/>
            <person name="Ventosa A."/>
        </authorList>
    </citation>
    <scope>NUCLEOTIDE SEQUENCE [LARGE SCALE GENOMIC DNA]</scope>
    <source>
        <strain evidence="2 3">S1CR25-12</strain>
    </source>
</reference>
<evidence type="ECO:0008006" key="4">
    <source>
        <dbReference type="Google" id="ProtNLM"/>
    </source>
</evidence>
<evidence type="ECO:0000313" key="2">
    <source>
        <dbReference type="EMBL" id="MDS0260709.1"/>
    </source>
</evidence>
<name>A0ABU2FEP4_9EURY</name>
<feature type="transmembrane region" description="Helical" evidence="1">
    <location>
        <begin position="93"/>
        <end position="114"/>
    </location>
</feature>
<sequence length="125" mass="12784">MARSKRAVVARDLFVGTSSVVTAGLIAASLDGPTPWPLGAFAAAFGVVLCAAVDRSNAGVWGLTAGVSGGILALAAVLWWLVPDTPDGMLPPLLFGLGVGTAANRLLFGVVYPLPDARRERENVA</sequence>
<keyword evidence="3" id="KW-1185">Reference proteome</keyword>
<dbReference type="RefSeq" id="WP_310920445.1">
    <property type="nucleotide sequence ID" value="NZ_JAMQON010000004.1"/>
</dbReference>
<feature type="transmembrane region" description="Helical" evidence="1">
    <location>
        <begin position="12"/>
        <end position="30"/>
    </location>
</feature>
<feature type="transmembrane region" description="Helical" evidence="1">
    <location>
        <begin position="36"/>
        <end position="53"/>
    </location>
</feature>
<gene>
    <name evidence="2" type="ORF">NDI56_14980</name>
</gene>
<proteinExistence type="predicted"/>